<evidence type="ECO:0000256" key="1">
    <source>
        <dbReference type="SAM" id="Phobius"/>
    </source>
</evidence>
<accession>A0A7K3W9Z8</accession>
<organism evidence="2 3">
    <name type="scientific">Goekera deserti</name>
    <dbReference type="NCBI Taxonomy" id="2497753"/>
    <lineage>
        <taxon>Bacteria</taxon>
        <taxon>Bacillati</taxon>
        <taxon>Actinomycetota</taxon>
        <taxon>Actinomycetes</taxon>
        <taxon>Geodermatophilales</taxon>
        <taxon>Geodermatophilaceae</taxon>
        <taxon>Goekera</taxon>
    </lineage>
</organism>
<protein>
    <submittedName>
        <fullName evidence="2">Uncharacterized protein</fullName>
    </submittedName>
</protein>
<feature type="transmembrane region" description="Helical" evidence="1">
    <location>
        <begin position="48"/>
        <end position="67"/>
    </location>
</feature>
<sequence length="77" mass="7890">MTSSRPGRARGAARRLTDPVVRELLVVLLATAAALWAVDVLLGGGVPGWLPVVLLAAALGVLGVPAWTRGTRPAGVR</sequence>
<keyword evidence="3" id="KW-1185">Reference proteome</keyword>
<keyword evidence="1" id="KW-1133">Transmembrane helix</keyword>
<evidence type="ECO:0000313" key="2">
    <source>
        <dbReference type="EMBL" id="NEL53278.1"/>
    </source>
</evidence>
<feature type="transmembrane region" description="Helical" evidence="1">
    <location>
        <begin position="20"/>
        <end position="42"/>
    </location>
</feature>
<gene>
    <name evidence="2" type="ORF">G1H19_04525</name>
</gene>
<dbReference type="EMBL" id="JAAGWK010000009">
    <property type="protein sequence ID" value="NEL53278.1"/>
    <property type="molecule type" value="Genomic_DNA"/>
</dbReference>
<keyword evidence="1" id="KW-0472">Membrane</keyword>
<keyword evidence="1" id="KW-0812">Transmembrane</keyword>
<evidence type="ECO:0000313" key="3">
    <source>
        <dbReference type="Proteomes" id="UP000470470"/>
    </source>
</evidence>
<proteinExistence type="predicted"/>
<reference evidence="2 3" key="1">
    <citation type="submission" date="2020-02" db="EMBL/GenBank/DDBJ databases">
        <title>The whole genome sequence of CPCC 205119.</title>
        <authorList>
            <person name="Jiang Z."/>
        </authorList>
    </citation>
    <scope>NUCLEOTIDE SEQUENCE [LARGE SCALE GENOMIC DNA]</scope>
    <source>
        <strain evidence="2 3">CPCC 205119</strain>
    </source>
</reference>
<comment type="caution">
    <text evidence="2">The sequence shown here is derived from an EMBL/GenBank/DDBJ whole genome shotgun (WGS) entry which is preliminary data.</text>
</comment>
<name>A0A7K3W9Z8_9ACTN</name>
<dbReference type="Proteomes" id="UP000470470">
    <property type="component" value="Unassembled WGS sequence"/>
</dbReference>
<dbReference type="RefSeq" id="WP_152730604.1">
    <property type="nucleotide sequence ID" value="NZ_JAABOZ010000002.1"/>
</dbReference>
<dbReference type="AlphaFoldDB" id="A0A7K3W9Z8"/>